<evidence type="ECO:0000256" key="3">
    <source>
        <dbReference type="SAM" id="Phobius"/>
    </source>
</evidence>
<dbReference type="PROSITE" id="PS50005">
    <property type="entry name" value="TPR"/>
    <property type="match status" value="1"/>
</dbReference>
<dbReference type="PANTHER" id="PTHR43908:SF3">
    <property type="entry name" value="AT29763P-RELATED"/>
    <property type="match status" value="1"/>
</dbReference>
<reference evidence="5 6" key="1">
    <citation type="journal article" date="2024" name="Science">
        <title>Giant polyketide synthase enzymes in the biosynthesis of giant marine polyether toxins.</title>
        <authorList>
            <person name="Fallon T.R."/>
            <person name="Shende V.V."/>
            <person name="Wierzbicki I.H."/>
            <person name="Pendleton A.L."/>
            <person name="Watervoot N.F."/>
            <person name="Auber R.P."/>
            <person name="Gonzalez D.J."/>
            <person name="Wisecaver J.H."/>
            <person name="Moore B.S."/>
        </authorList>
    </citation>
    <scope>NUCLEOTIDE SEQUENCE [LARGE SCALE GENOMIC DNA]</scope>
    <source>
        <strain evidence="5 6">12B1</strain>
    </source>
</reference>
<dbReference type="EMBL" id="JBGBPQ010000012">
    <property type="protein sequence ID" value="KAL1515121.1"/>
    <property type="molecule type" value="Genomic_DNA"/>
</dbReference>
<keyword evidence="1" id="KW-0802">TPR repeat</keyword>
<sequence>MDAQPDREAEKAFLRAAQAGDLTLARQLLASHPPLLHARSTSKGFTAMHFAAMGGAAHVCEWLEAQGLPSEVEAPGGVTPIQVALEYKRLPTARRLQQLRDARRREERTAPDGAAAAAATPPPAAAALPPAAPPPPATPPLSPATPPLPPATPPLPPATPPPPATAAPPSATAAPPPSAAPLPAASPAATVEAGDGDGGGDESRRSAEESGRRGGGVGEAALSFANKEAAEDALRAGRQALRHGDLQRAVRLLTKAHALNPADDEAAGALREAEREMAAVQREMAEERRASQGGRAKEREEGGRGSERRGGGGEGGRGGGESHGGGAGGRVSAAWAWLVAAVAGVLLWAWGCVRLPRLASRGGEWLEARWMRLLGNDFDLAERLSYLCFYWRARLRWPFRVLGVLIALILAWLYPWKAYVVVVLACSGLGVWLTPRMSWAEFISQPLAAGIALLFCLVCYCLPISCACLLGAAIWGLAMWVSWRVGLWVTALLCLYYCLPSVALVLLGLAVWLLFLLTLPRICLLATELGAGTYFLPFSWPYLHALGIVLLFGSSMPVALIPGGIIMLLLFFFPRVMSGLVALFILWQCYPFLKAYIKQIVDAPYGKVEGSPPARIECSEEAVHVALSGKTHYEVLNSHRAASTHELKACYKRMALMLHPDKNPDATAASAFKKVSDAWDALSSPLNRAEYDAGLDNALGEGDSELTSEAEREEVREFARSGDTGVPTGPPGLKKRKPKRH</sequence>
<dbReference type="CDD" id="cd06257">
    <property type="entry name" value="DnaJ"/>
    <property type="match status" value="1"/>
</dbReference>
<keyword evidence="3" id="KW-0472">Membrane</keyword>
<comment type="caution">
    <text evidence="5">The sequence shown here is derived from an EMBL/GenBank/DDBJ whole genome shotgun (WGS) entry which is preliminary data.</text>
</comment>
<gene>
    <name evidence="5" type="ORF">AB1Y20_004183</name>
</gene>
<dbReference type="PROSITE" id="PS50076">
    <property type="entry name" value="DNAJ_2"/>
    <property type="match status" value="1"/>
</dbReference>
<protein>
    <recommendedName>
        <fullName evidence="4">J domain-containing protein</fullName>
    </recommendedName>
</protein>
<dbReference type="InterPro" id="IPR019734">
    <property type="entry name" value="TPR_rpt"/>
</dbReference>
<dbReference type="InterPro" id="IPR036770">
    <property type="entry name" value="Ankyrin_rpt-contain_sf"/>
</dbReference>
<feature type="compositionally biased region" description="Basic and acidic residues" evidence="2">
    <location>
        <begin position="201"/>
        <end position="212"/>
    </location>
</feature>
<accession>A0AB34J8Z5</accession>
<dbReference type="Gene3D" id="1.10.287.110">
    <property type="entry name" value="DnaJ domain"/>
    <property type="match status" value="1"/>
</dbReference>
<evidence type="ECO:0000313" key="6">
    <source>
        <dbReference type="Proteomes" id="UP001515480"/>
    </source>
</evidence>
<feature type="region of interest" description="Disordered" evidence="2">
    <location>
        <begin position="696"/>
        <end position="741"/>
    </location>
</feature>
<dbReference type="GO" id="GO:0005789">
    <property type="term" value="C:endoplasmic reticulum membrane"/>
    <property type="evidence" value="ECO:0007669"/>
    <property type="project" value="TreeGrafter"/>
</dbReference>
<dbReference type="SUPFAM" id="SSF46565">
    <property type="entry name" value="Chaperone J-domain"/>
    <property type="match status" value="1"/>
</dbReference>
<feature type="transmembrane region" description="Helical" evidence="3">
    <location>
        <begin position="334"/>
        <end position="353"/>
    </location>
</feature>
<feature type="region of interest" description="Disordered" evidence="2">
    <location>
        <begin position="273"/>
        <end position="325"/>
    </location>
</feature>
<feature type="compositionally biased region" description="Low complexity" evidence="2">
    <location>
        <begin position="181"/>
        <end position="190"/>
    </location>
</feature>
<evidence type="ECO:0000256" key="1">
    <source>
        <dbReference type="PROSITE-ProRule" id="PRU00339"/>
    </source>
</evidence>
<dbReference type="Pfam" id="PF00226">
    <property type="entry name" value="DnaJ"/>
    <property type="match status" value="1"/>
</dbReference>
<evidence type="ECO:0000313" key="5">
    <source>
        <dbReference type="EMBL" id="KAL1515121.1"/>
    </source>
</evidence>
<feature type="compositionally biased region" description="Basic and acidic residues" evidence="2">
    <location>
        <begin position="709"/>
        <end position="720"/>
    </location>
</feature>
<feature type="transmembrane region" description="Helical" evidence="3">
    <location>
        <begin position="447"/>
        <end position="475"/>
    </location>
</feature>
<feature type="transmembrane region" description="Helical" evidence="3">
    <location>
        <begin position="487"/>
        <end position="515"/>
    </location>
</feature>
<evidence type="ECO:0000256" key="2">
    <source>
        <dbReference type="SAM" id="MobiDB-lite"/>
    </source>
</evidence>
<dbReference type="GO" id="GO:0030544">
    <property type="term" value="F:Hsp70 protein binding"/>
    <property type="evidence" value="ECO:0007669"/>
    <property type="project" value="TreeGrafter"/>
</dbReference>
<dbReference type="Proteomes" id="UP001515480">
    <property type="component" value="Unassembled WGS sequence"/>
</dbReference>
<feature type="region of interest" description="Disordered" evidence="2">
    <location>
        <begin position="101"/>
        <end position="218"/>
    </location>
</feature>
<feature type="transmembrane region" description="Helical" evidence="3">
    <location>
        <begin position="397"/>
        <end position="413"/>
    </location>
</feature>
<feature type="domain" description="J" evidence="4">
    <location>
        <begin position="631"/>
        <end position="695"/>
    </location>
</feature>
<dbReference type="PANTHER" id="PTHR43908">
    <property type="entry name" value="AT29763P-RELATED"/>
    <property type="match status" value="1"/>
</dbReference>
<dbReference type="InterPro" id="IPR001623">
    <property type="entry name" value="DnaJ_domain"/>
</dbReference>
<feature type="compositionally biased region" description="Basic and acidic residues" evidence="2">
    <location>
        <begin position="273"/>
        <end position="311"/>
    </location>
</feature>
<keyword evidence="3" id="KW-1133">Transmembrane helix</keyword>
<feature type="compositionally biased region" description="Basic and acidic residues" evidence="2">
    <location>
        <begin position="101"/>
        <end position="110"/>
    </location>
</feature>
<organism evidence="5 6">
    <name type="scientific">Prymnesium parvum</name>
    <name type="common">Toxic golden alga</name>
    <dbReference type="NCBI Taxonomy" id="97485"/>
    <lineage>
        <taxon>Eukaryota</taxon>
        <taxon>Haptista</taxon>
        <taxon>Haptophyta</taxon>
        <taxon>Prymnesiophyceae</taxon>
        <taxon>Prymnesiales</taxon>
        <taxon>Prymnesiaceae</taxon>
        <taxon>Prymnesium</taxon>
    </lineage>
</organism>
<dbReference type="InterPro" id="IPR051100">
    <property type="entry name" value="DnaJ_subfamily_B/C"/>
</dbReference>
<feature type="transmembrane region" description="Helical" evidence="3">
    <location>
        <begin position="419"/>
        <end position="435"/>
    </location>
</feature>
<proteinExistence type="predicted"/>
<dbReference type="Gene3D" id="1.25.40.20">
    <property type="entry name" value="Ankyrin repeat-containing domain"/>
    <property type="match status" value="1"/>
</dbReference>
<keyword evidence="6" id="KW-1185">Reference proteome</keyword>
<dbReference type="SMART" id="SM00271">
    <property type="entry name" value="DnaJ"/>
    <property type="match status" value="1"/>
</dbReference>
<dbReference type="InterPro" id="IPR036869">
    <property type="entry name" value="J_dom_sf"/>
</dbReference>
<feature type="compositionally biased region" description="Gly residues" evidence="2">
    <location>
        <begin position="312"/>
        <end position="325"/>
    </location>
</feature>
<name>A0AB34J8Z5_PRYPA</name>
<feature type="compositionally biased region" description="Pro residues" evidence="2">
    <location>
        <begin position="120"/>
        <end position="166"/>
    </location>
</feature>
<evidence type="ECO:0000259" key="4">
    <source>
        <dbReference type="PROSITE" id="PS50076"/>
    </source>
</evidence>
<dbReference type="PRINTS" id="PR00625">
    <property type="entry name" value="JDOMAIN"/>
</dbReference>
<keyword evidence="3" id="KW-0812">Transmembrane</keyword>
<feature type="transmembrane region" description="Helical" evidence="3">
    <location>
        <begin position="546"/>
        <end position="573"/>
    </location>
</feature>
<feature type="repeat" description="TPR" evidence="1">
    <location>
        <begin position="230"/>
        <end position="263"/>
    </location>
</feature>
<dbReference type="SUPFAM" id="SSF48403">
    <property type="entry name" value="Ankyrin repeat"/>
    <property type="match status" value="1"/>
</dbReference>
<dbReference type="GO" id="GO:0071218">
    <property type="term" value="P:cellular response to misfolded protein"/>
    <property type="evidence" value="ECO:0007669"/>
    <property type="project" value="TreeGrafter"/>
</dbReference>
<dbReference type="AlphaFoldDB" id="A0AB34J8Z5"/>